<feature type="compositionally biased region" description="Polar residues" evidence="4">
    <location>
        <begin position="96"/>
        <end position="108"/>
    </location>
</feature>
<dbReference type="PANTHER" id="PTHR32305:SF15">
    <property type="entry name" value="PROTEIN RHSA-RELATED"/>
    <property type="match status" value="1"/>
</dbReference>
<feature type="compositionally biased region" description="Low complexity" evidence="4">
    <location>
        <begin position="2341"/>
        <end position="2357"/>
    </location>
</feature>
<reference evidence="7 8" key="1">
    <citation type="submission" date="2018-03" db="EMBL/GenBank/DDBJ databases">
        <title>Draft Genome Sequences of the Obligatory Marine Myxobacteria Enhygromyxa salina SWB005.</title>
        <authorList>
            <person name="Poehlein A."/>
            <person name="Moghaddam J.A."/>
            <person name="Harms H."/>
            <person name="Alanjari M."/>
            <person name="Koenig G.M."/>
            <person name="Daniel R."/>
            <person name="Schaeberle T.F."/>
        </authorList>
    </citation>
    <scope>NUCLEOTIDE SEQUENCE [LARGE SCALE GENOMIC DNA]</scope>
    <source>
        <strain evidence="7 8">SWB005</strain>
    </source>
</reference>
<feature type="domain" description="Insecticide toxin TcdB middle/C-terminal" evidence="5">
    <location>
        <begin position="931"/>
        <end position="1033"/>
    </location>
</feature>
<comment type="subcellular location">
    <subcellularLocation>
        <location evidence="1">Secreted</location>
    </subcellularLocation>
</comment>
<keyword evidence="3" id="KW-0843">Virulence</keyword>
<dbReference type="Pfam" id="PF12255">
    <property type="entry name" value="TcdB_toxin_midC"/>
    <property type="match status" value="1"/>
</dbReference>
<dbReference type="PANTHER" id="PTHR32305">
    <property type="match status" value="1"/>
</dbReference>
<dbReference type="InterPro" id="IPR022044">
    <property type="entry name" value="TcdB_toxin_mid/C"/>
</dbReference>
<feature type="compositionally biased region" description="Basic residues" evidence="4">
    <location>
        <begin position="2448"/>
        <end position="2459"/>
    </location>
</feature>
<feature type="region of interest" description="Disordered" evidence="4">
    <location>
        <begin position="2331"/>
        <end position="2357"/>
    </location>
</feature>
<dbReference type="InterPro" id="IPR003284">
    <property type="entry name" value="Sal_SpvB"/>
</dbReference>
<dbReference type="InterPro" id="IPR022385">
    <property type="entry name" value="Rhs_assc_core"/>
</dbReference>
<dbReference type="PRINTS" id="PR01341">
    <property type="entry name" value="SALSPVBPROT"/>
</dbReference>
<dbReference type="GO" id="GO:0005737">
    <property type="term" value="C:cytoplasm"/>
    <property type="evidence" value="ECO:0007669"/>
    <property type="project" value="InterPro"/>
</dbReference>
<dbReference type="EMBL" id="PVNK01000268">
    <property type="protein sequence ID" value="PRP90801.1"/>
    <property type="molecule type" value="Genomic_DNA"/>
</dbReference>
<keyword evidence="7" id="KW-0328">Glycosyltransferase</keyword>
<organism evidence="7 8">
    <name type="scientific">Enhygromyxa salina</name>
    <dbReference type="NCBI Taxonomy" id="215803"/>
    <lineage>
        <taxon>Bacteria</taxon>
        <taxon>Pseudomonadati</taxon>
        <taxon>Myxococcota</taxon>
        <taxon>Polyangia</taxon>
        <taxon>Nannocystales</taxon>
        <taxon>Nannocystaceae</taxon>
        <taxon>Enhygromyxa</taxon>
    </lineage>
</organism>
<dbReference type="InterPro" id="IPR028994">
    <property type="entry name" value="Integrin_alpha_N"/>
</dbReference>
<gene>
    <name evidence="7" type="primary">spvB_2</name>
    <name evidence="7" type="ORF">ENSA5_61210</name>
</gene>
<evidence type="ECO:0000256" key="2">
    <source>
        <dbReference type="ARBA" id="ARBA00022525"/>
    </source>
</evidence>
<accession>A0A2S9XDN8</accession>
<feature type="region of interest" description="Disordered" evidence="4">
    <location>
        <begin position="88"/>
        <end position="112"/>
    </location>
</feature>
<dbReference type="InterPro" id="IPR050708">
    <property type="entry name" value="T6SS_VgrG/RHS"/>
</dbReference>
<dbReference type="NCBIfam" id="TIGR03696">
    <property type="entry name" value="Rhs_assc_core"/>
    <property type="match status" value="1"/>
</dbReference>
<name>A0A2S9XDN8_9BACT</name>
<keyword evidence="7" id="KW-0808">Transferase</keyword>
<feature type="region of interest" description="Disordered" evidence="4">
    <location>
        <begin position="1842"/>
        <end position="1867"/>
    </location>
</feature>
<evidence type="ECO:0000256" key="1">
    <source>
        <dbReference type="ARBA" id="ARBA00004613"/>
    </source>
</evidence>
<dbReference type="EC" id="2.4.2.31" evidence="7"/>
<dbReference type="SUPFAM" id="SSF69318">
    <property type="entry name" value="Integrin alpha N-terminal domain"/>
    <property type="match status" value="1"/>
</dbReference>
<dbReference type="Gene3D" id="2.180.10.10">
    <property type="entry name" value="RHS repeat-associated core"/>
    <property type="match status" value="2"/>
</dbReference>
<protein>
    <submittedName>
        <fullName evidence="7">Mono(ADP-ribosyl)transferase SpvB</fullName>
        <ecNumber evidence="7">2.4.2.31</ecNumber>
    </submittedName>
</protein>
<comment type="caution">
    <text evidence="7">The sequence shown here is derived from an EMBL/GenBank/DDBJ whole genome shotgun (WGS) entry which is preliminary data.</text>
</comment>
<evidence type="ECO:0000259" key="6">
    <source>
        <dbReference type="Pfam" id="PF12256"/>
    </source>
</evidence>
<dbReference type="GO" id="GO:0005576">
    <property type="term" value="C:extracellular region"/>
    <property type="evidence" value="ECO:0007669"/>
    <property type="project" value="UniProtKB-SubCell"/>
</dbReference>
<dbReference type="Pfam" id="PF12256">
    <property type="entry name" value="TcdB_toxin_midN"/>
    <property type="match status" value="1"/>
</dbReference>
<sequence length="2471" mass="268636">MSGDERSKGPGLTSGPSLPIEGPQSRQPFNAGAFPGRDAPGAGQKDDPNPYAQAYRSPFGGAGDQAADPLSTFAPTISLPTGGGALRSIGEKFSPNPFTGTGSTSVPVATSPGRGGLGPSLALSYGSAQGNGPWGLGWMLGVPAISRKTEKGLPEYRDSHPDPHKSDTFILAGAEDLVPVGFELRDGYAVHCFAPRVEGGFSRIERWRSKASGEVFWKTISPDNVTSYFGRTAAARIADPAASGRVFSWLLEESHDDRGNIVVYEYKQEDLEGVDPHAPEERPRLADTPVQAQRYLKRIKYGNATPFVAGGWLFEVVLDYGEHGSWHGEQLEVSPAEERPWPARLDTFSSYRAGFEIRTRRLCRRVLMFHHFAAELGEAPYLVASTDLVHDEDPAMTRVIGVTQRSYRLDTDTGHYETAALPTLEFEYSDAAIDPVLHEVTDETTLKNLPAGIDGRMTRLVDLDGEGVPGLVTEAAGTWYFKRGLGDGRFGPMAALPSRPTTLGAPGVQLMDLDGDGRKELVSFVAPTPGFFARTANEGWGNFRKFSTIPNIDWQDPRVQLIDVSGDGFPDLLIDRGDHFAWYRSKGAEGFEAPKRVPNTHDAASKPMLVFNDARTSIQFADMTGDGLPDLVRVRNGEVAYWPCLGFGRFGRMLRMRGLSYFAAGNEFDPQRVRLADVDGSGTTDLIYLEDRGATIYRNLSGNGFAQGEHLSQFPSLRSTDWVEVVDLKGNGTGCLVWSSSHSAGRGGVLRYIDLTSGQKPHLLVGTKNNMGAETRVRYAPSTKFYLHDKAAGKPWATKLPFPVQVVERVEHLDHVTRQRYVQHFAYHHGFFDGQEREFRGFGLVESWDTESFEDLAGDGLFAFEQFDVVEEKLHQPPVYTKSWFHTGAYIGRGKLSKLFAEEYWSGDAAAWAVPDSSLPKGLRGGDAREAVRALAGRTLRTEVYALDGSELEGEPYTVSEASFEIRQLQARGKNKHGVYLAHDREALSYHYERDADDPRVAHSFVLEVDDYGTVLRSADVGYPRRGTPEHAEQSALHVTLSETAVVHLDGDADSLRLGVPVESRSYELHGLAAPANAAFTWQDLRDAADAANAVAYDDELSGGVDKRLLSRSRTRYLADDLSAPLVHGVVQSKALAYDADAMAMTETQRQAVFGSLTGAPSNAELEDDGKYVLADGAWWVRTGHPSYDPEQFYAVTAVEDPYGNVHSTTYDAHALLVVGSTDPLGNTVTAEHDYRLLAPWQLTDKNGNRTQVAFDVLGLVERSAVMGKVGDDDGDTLEDPTSTFEYDLFAWQSSGKPNWAKSLVRETHQDPNTRWLEQRTYFSGAGGVVMVKAQARPGLAPQRDPDGQLVLDQDGQPVLADTSPNLRWVGNGRVVNDNKGNVVKAYEPYFSSTPEYEDEAELVEQGVTALNHYDPLGRLIRTDLPNGTFSRVDFTPWEQTSWDVNDTVLDSAWYAERIDYQGPDVALQKERRAAVLAAKHANTPTVAHLDTLGRPFLTVAHNKDGQGGDEILATKSILDIQGNLLEVIDARGNSAETRAFGMLGQSLFVGSVDAGDRQHLLTALGQPMRSWDSRDQRFSYTYDPLRRPVDRTVSVGGDPEKLLGRVVYGDLLASPAATNHVGRVYRVYDGAGAATTVAFDFDGHPTSEQRQLVASKTTGPDWSALLGQSTVAAMATAAAPLLDPETFSASTERDALGRVLRAISPDNSEVAYTYDEGGGLQRVELHHRGSPTAETVVGEITYNARGQRESVVYGPADTPTTTTTYTYDPQTYRLTRLSTIRASDQKALQGLHYHYDPTGNITDIRDTAQQTVYFNNTVVEAANSYEYDALYRLLEATGREHATQGTAQRTHDQLPVGPQPMTSDPSAMRRYTQRYTYDGVGNIAKMQHIPGMGTGWTHHYEYDTDGNRLEKTSAPGDPANGPYTHSYTYDAHSNMTTMPHLQSMVWNHEDELQEVTVGTETVYFQYAGGMRSRKYVETSGTTTEERIYLGSFEIYRKRINGTLDLERESLHISDGSGRICLIETKTVDGGSAVGSPTGGWRYQLSNHLGSAATDLDGSGAVISYEEYHPYGTSAYRAVDASIDVSTKRYRYTGMERDEETGLAYHSARYYAPWLGRWTAADPIGLGDGANRYGYSGANPISRQDRSGRKWGLFEAVGEAAGKAADEAARIADRAARKAGNLAGEAGEFLIEKGEQGAEIAGTLYGSAATALRSTADTVRSTASDVGGAPLRAWAEAATAPLVGMANLGEMGGETIARTLNAPSRLDEGLTTTVEGFDESNPEKALQGALDTTLAAVDIAAVAAGAASLAVRSSGKIAALLGNKSIKHLKPPKIDGGGGAAAESTAGETAAAESAAEADAVETTMVADGPVAARSAAKGGGKYADDVFAVTPDGVVLPKGPKHKIPEHFVENPHRRGNYGKIVDGKFKERLRIDPPTAPGRKGPNYSHYHKNGKGKHYSPRPGDSDPGFFP</sequence>
<feature type="domain" description="Insecticide toxin TcdB middle/N-terminal" evidence="6">
    <location>
        <begin position="723"/>
        <end position="852"/>
    </location>
</feature>
<keyword evidence="2" id="KW-0964">Secreted</keyword>
<dbReference type="InterPro" id="IPR022045">
    <property type="entry name" value="TcdB_toxin_mid/N"/>
</dbReference>
<evidence type="ECO:0000313" key="7">
    <source>
        <dbReference type="EMBL" id="PRP90801.1"/>
    </source>
</evidence>
<keyword evidence="8" id="KW-1185">Reference proteome</keyword>
<dbReference type="GO" id="GO:0106274">
    <property type="term" value="F:NAD+-protein-arginine ADP-ribosyltransferase activity"/>
    <property type="evidence" value="ECO:0007669"/>
    <property type="project" value="UniProtKB-EC"/>
</dbReference>
<feature type="region of interest" description="Disordered" evidence="4">
    <location>
        <begin position="1"/>
        <end position="75"/>
    </location>
</feature>
<dbReference type="RefSeq" id="WP_181198327.1">
    <property type="nucleotide sequence ID" value="NZ_PVNK01000268.1"/>
</dbReference>
<proteinExistence type="predicted"/>
<evidence type="ECO:0000259" key="5">
    <source>
        <dbReference type="Pfam" id="PF12255"/>
    </source>
</evidence>
<evidence type="ECO:0000256" key="4">
    <source>
        <dbReference type="SAM" id="MobiDB-lite"/>
    </source>
</evidence>
<dbReference type="Proteomes" id="UP000237968">
    <property type="component" value="Unassembled WGS sequence"/>
</dbReference>
<feature type="region of interest" description="Disordered" evidence="4">
    <location>
        <begin position="2425"/>
        <end position="2471"/>
    </location>
</feature>
<dbReference type="Pfam" id="PF03534">
    <property type="entry name" value="SpvB"/>
    <property type="match status" value="1"/>
</dbReference>
<evidence type="ECO:0000256" key="3">
    <source>
        <dbReference type="ARBA" id="ARBA00023026"/>
    </source>
</evidence>
<evidence type="ECO:0000313" key="8">
    <source>
        <dbReference type="Proteomes" id="UP000237968"/>
    </source>
</evidence>